<reference evidence="4" key="1">
    <citation type="submission" date="2025-05" db="UniProtKB">
        <authorList>
            <consortium name="RefSeq"/>
        </authorList>
    </citation>
    <scope>NUCLEOTIDE SEQUENCE [LARGE SCALE GENOMIC DNA]</scope>
</reference>
<feature type="coiled-coil region" evidence="1">
    <location>
        <begin position="57"/>
        <end position="203"/>
    </location>
</feature>
<dbReference type="GeneID" id="110078018"/>
<keyword evidence="1" id="KW-0175">Coiled coil</keyword>
<dbReference type="InterPro" id="IPR028168">
    <property type="entry name" value="KASH5_CC"/>
</dbReference>
<evidence type="ECO:0000313" key="5">
    <source>
        <dbReference type="RefSeq" id="XP_020647364.2"/>
    </source>
</evidence>
<accession>A0A6J0TMD6</accession>
<dbReference type="Proteomes" id="UP001652642">
    <property type="component" value="Chromosome 2"/>
</dbReference>
<keyword evidence="2" id="KW-0472">Membrane</keyword>
<dbReference type="AlphaFoldDB" id="A0A6J0TMD6"/>
<evidence type="ECO:0000256" key="2">
    <source>
        <dbReference type="SAM" id="Phobius"/>
    </source>
</evidence>
<feature type="transmembrane region" description="Helical" evidence="2">
    <location>
        <begin position="252"/>
        <end position="275"/>
    </location>
</feature>
<keyword evidence="4" id="KW-1185">Reference proteome</keyword>
<dbReference type="KEGG" id="pvt:110078018"/>
<sequence>MSFNLPASDCRNLEGENAWLQEWIHEELAHGEVWQRQHEVLLGHQAQLCSLLQAKSFQPLEKKTQALQEELEEAQEALRECRNQSRQRQLHIHKREKENQKMTETVKELEKKVFKQQLEENSSKDILKELRTEGMELKRHLTEWEAKWQAKNERIRQKQNQIEKLNATIQGLSLRSQELHRNITLLEDRVVEAQQEAAFFQKEVLSEAPDGSFLWEERACDQMKRLPCLELSRIHFKEQLFPSISLPRPSLWVAWNLLWAAAKTLLLLLLLTLIVRFLGGLFSSRPCAHLQSAPLFYIQPKGLWPPLVS</sequence>
<evidence type="ECO:0000259" key="3">
    <source>
        <dbReference type="Pfam" id="PF14662"/>
    </source>
</evidence>
<name>A0A6J0TMD6_9SAUR</name>
<protein>
    <recommendedName>
        <fullName evidence="3">KASH5-like coiled-coil domain-containing protein</fullName>
    </recommendedName>
</protein>
<dbReference type="OrthoDB" id="9050078at2759"/>
<reference evidence="5" key="2">
    <citation type="submission" date="2025-08" db="UniProtKB">
        <authorList>
            <consortium name="RefSeq"/>
        </authorList>
    </citation>
    <scope>IDENTIFICATION</scope>
</reference>
<dbReference type="Pfam" id="PF14662">
    <property type="entry name" value="KASH_CCD"/>
    <property type="match status" value="1"/>
</dbReference>
<organism evidence="4 5">
    <name type="scientific">Pogona vitticeps</name>
    <name type="common">central bearded dragon</name>
    <dbReference type="NCBI Taxonomy" id="103695"/>
    <lineage>
        <taxon>Eukaryota</taxon>
        <taxon>Metazoa</taxon>
        <taxon>Chordata</taxon>
        <taxon>Craniata</taxon>
        <taxon>Vertebrata</taxon>
        <taxon>Euteleostomi</taxon>
        <taxon>Lepidosauria</taxon>
        <taxon>Squamata</taxon>
        <taxon>Bifurcata</taxon>
        <taxon>Unidentata</taxon>
        <taxon>Episquamata</taxon>
        <taxon>Toxicofera</taxon>
        <taxon>Iguania</taxon>
        <taxon>Acrodonta</taxon>
        <taxon>Agamidae</taxon>
        <taxon>Amphibolurinae</taxon>
        <taxon>Pogona</taxon>
    </lineage>
</organism>
<evidence type="ECO:0000313" key="4">
    <source>
        <dbReference type="Proteomes" id="UP001652642"/>
    </source>
</evidence>
<gene>
    <name evidence="5" type="primary">LOC110078018</name>
</gene>
<dbReference type="Gene3D" id="1.10.287.1490">
    <property type="match status" value="1"/>
</dbReference>
<dbReference type="SUPFAM" id="SSF57997">
    <property type="entry name" value="Tropomyosin"/>
    <property type="match status" value="1"/>
</dbReference>
<feature type="domain" description="KASH5-like coiled-coil" evidence="3">
    <location>
        <begin position="53"/>
        <end position="190"/>
    </location>
</feature>
<proteinExistence type="predicted"/>
<keyword evidence="2" id="KW-0812">Transmembrane</keyword>
<evidence type="ECO:0000256" key="1">
    <source>
        <dbReference type="SAM" id="Coils"/>
    </source>
</evidence>
<dbReference type="InParanoid" id="A0A6J0TMD6"/>
<keyword evidence="2" id="KW-1133">Transmembrane helix</keyword>
<dbReference type="RefSeq" id="XP_020647364.2">
    <property type="nucleotide sequence ID" value="XM_020791705.2"/>
</dbReference>